<evidence type="ECO:0000256" key="1">
    <source>
        <dbReference type="ARBA" id="ARBA00007768"/>
    </source>
</evidence>
<dbReference type="InterPro" id="IPR036822">
    <property type="entry name" value="CutC-like_dom_sf"/>
</dbReference>
<reference evidence="3 4" key="1">
    <citation type="submission" date="2023-07" db="EMBL/GenBank/DDBJ databases">
        <title>Genomic Encyclopedia of Type Strains, Phase IV (KMG-IV): sequencing the most valuable type-strain genomes for metagenomic binning, comparative biology and taxonomic classification.</title>
        <authorList>
            <person name="Goeker M."/>
        </authorList>
    </citation>
    <scope>NUCLEOTIDE SEQUENCE [LARGE SCALE GENOMIC DNA]</scope>
    <source>
        <strain evidence="3 4">DSM 1111</strain>
    </source>
</reference>
<name>A0ABU0G3Q4_9HYPH</name>
<dbReference type="Proteomes" id="UP001238496">
    <property type="component" value="Unassembled WGS sequence"/>
</dbReference>
<evidence type="ECO:0000313" key="3">
    <source>
        <dbReference type="EMBL" id="MDQ0419347.1"/>
    </source>
</evidence>
<keyword evidence="4" id="KW-1185">Reference proteome</keyword>
<dbReference type="Gene3D" id="3.20.20.380">
    <property type="entry name" value="Copper homeostasis (CutC) domain"/>
    <property type="match status" value="1"/>
</dbReference>
<evidence type="ECO:0000256" key="2">
    <source>
        <dbReference type="HAMAP-Rule" id="MF_00795"/>
    </source>
</evidence>
<dbReference type="HAMAP" id="MF_00795">
    <property type="entry name" value="CutC"/>
    <property type="match status" value="1"/>
</dbReference>
<dbReference type="PANTHER" id="PTHR12598">
    <property type="entry name" value="COPPER HOMEOSTASIS PROTEIN CUTC"/>
    <property type="match status" value="1"/>
</dbReference>
<protein>
    <recommendedName>
        <fullName evidence="2">PF03932 family protein CutC</fullName>
    </recommendedName>
</protein>
<evidence type="ECO:0000313" key="4">
    <source>
        <dbReference type="Proteomes" id="UP001238496"/>
    </source>
</evidence>
<gene>
    <name evidence="2" type="primary">cutC</name>
    <name evidence="3" type="ORF">J2045_000357</name>
</gene>
<keyword evidence="2" id="KW-0963">Cytoplasm</keyword>
<dbReference type="PANTHER" id="PTHR12598:SF0">
    <property type="entry name" value="COPPER HOMEOSTASIS PROTEIN CUTC HOMOLOG"/>
    <property type="match status" value="1"/>
</dbReference>
<sequence length="249" mass="25522">MVTVQAETAGPFLEICVDDVAGLDAAVAGGADRIELCSALGSGGLTPSRGFMSVAANAPIPVNALIRPRAGGFTYCEVEIALMQADIAAAREAGLAGVVIGATTADGALDAVVIRRLMDAAQGLDLTLHRAIDVVTDMNAALDLAIELGFSRVLTSGGARHAEEGIETLARLAGHSAGRISIMPGGGVRPQNAARLLALPGIRELHASCSEARVSEPRLAELGFSTETTRRTDADTVRALKARMLDGSA</sequence>
<dbReference type="SUPFAM" id="SSF110395">
    <property type="entry name" value="CutC-like"/>
    <property type="match status" value="1"/>
</dbReference>
<dbReference type="Pfam" id="PF03932">
    <property type="entry name" value="CutC"/>
    <property type="match status" value="1"/>
</dbReference>
<organism evidence="3 4">
    <name type="scientific">Peteryoungia aggregata LMG 23059</name>
    <dbReference type="NCBI Taxonomy" id="1368425"/>
    <lineage>
        <taxon>Bacteria</taxon>
        <taxon>Pseudomonadati</taxon>
        <taxon>Pseudomonadota</taxon>
        <taxon>Alphaproteobacteria</taxon>
        <taxon>Hyphomicrobiales</taxon>
        <taxon>Rhizobiaceae</taxon>
        <taxon>Peteryoungia</taxon>
    </lineage>
</organism>
<comment type="similarity">
    <text evidence="1 2">Belongs to the CutC family.</text>
</comment>
<comment type="caution">
    <text evidence="3">The sequence shown here is derived from an EMBL/GenBank/DDBJ whole genome shotgun (WGS) entry which is preliminary data.</text>
</comment>
<dbReference type="RefSeq" id="WP_307368636.1">
    <property type="nucleotide sequence ID" value="NZ_JAUSUW010000001.1"/>
</dbReference>
<accession>A0ABU0G3Q4</accession>
<comment type="caution">
    <text evidence="2">Once thought to be involved in copper homeostasis, experiments in E.coli have shown this is not the case.</text>
</comment>
<proteinExistence type="inferred from homology"/>
<dbReference type="InterPro" id="IPR005627">
    <property type="entry name" value="CutC-like"/>
</dbReference>
<dbReference type="EMBL" id="JAUSUW010000001">
    <property type="protein sequence ID" value="MDQ0419347.1"/>
    <property type="molecule type" value="Genomic_DNA"/>
</dbReference>
<comment type="subcellular location">
    <subcellularLocation>
        <location evidence="2">Cytoplasm</location>
    </subcellularLocation>
</comment>